<reference evidence="1" key="1">
    <citation type="submission" date="2022-12" db="EMBL/GenBank/DDBJ databases">
        <title>Chromosome-level genome assembly of the bean flower thrips Megalurothrips usitatus.</title>
        <authorList>
            <person name="Ma L."/>
            <person name="Liu Q."/>
            <person name="Li H."/>
            <person name="Cai W."/>
        </authorList>
    </citation>
    <scope>NUCLEOTIDE SEQUENCE</scope>
    <source>
        <strain evidence="1">Cailab_2022a</strain>
    </source>
</reference>
<evidence type="ECO:0000313" key="1">
    <source>
        <dbReference type="EMBL" id="KAJ1528777.1"/>
    </source>
</evidence>
<proteinExistence type="predicted"/>
<organism evidence="1 2">
    <name type="scientific">Megalurothrips usitatus</name>
    <name type="common">bean blossom thrips</name>
    <dbReference type="NCBI Taxonomy" id="439358"/>
    <lineage>
        <taxon>Eukaryota</taxon>
        <taxon>Metazoa</taxon>
        <taxon>Ecdysozoa</taxon>
        <taxon>Arthropoda</taxon>
        <taxon>Hexapoda</taxon>
        <taxon>Insecta</taxon>
        <taxon>Pterygota</taxon>
        <taxon>Neoptera</taxon>
        <taxon>Paraneoptera</taxon>
        <taxon>Thysanoptera</taxon>
        <taxon>Terebrantia</taxon>
        <taxon>Thripoidea</taxon>
        <taxon>Thripidae</taxon>
        <taxon>Megalurothrips</taxon>
    </lineage>
</organism>
<name>A0AAV7XRX2_9NEOP</name>
<gene>
    <name evidence="1" type="ORF">ONE63_007161</name>
</gene>
<evidence type="ECO:0000313" key="2">
    <source>
        <dbReference type="Proteomes" id="UP001075354"/>
    </source>
</evidence>
<comment type="caution">
    <text evidence="1">The sequence shown here is derived from an EMBL/GenBank/DDBJ whole genome shotgun (WGS) entry which is preliminary data.</text>
</comment>
<keyword evidence="2" id="KW-1185">Reference proteome</keyword>
<dbReference type="AlphaFoldDB" id="A0AAV7XRX2"/>
<dbReference type="Proteomes" id="UP001075354">
    <property type="component" value="Chromosome 4"/>
</dbReference>
<sequence length="186" mass="20741">MSKNNYADKVQVEDSRIGASTVKERKVCIIPFVYRVSRNAVQEEPDQRTSTCDTTTITMQGAGAGLEEQLRDLQGPRTYDADVDLSGYQQRGWSEVDVEGRSCPLLVAVHDDDGVRADLESGGLRPTNIVQIYRVQAPELARWFEDKATEYEQAYGRPPGRKRLMHGTAADNIPSIVQTNLLKAKI</sequence>
<accession>A0AAV7XRX2</accession>
<dbReference type="Gene3D" id="3.90.228.10">
    <property type="match status" value="1"/>
</dbReference>
<protein>
    <recommendedName>
        <fullName evidence="3">PARP</fullName>
    </recommendedName>
</protein>
<evidence type="ECO:0008006" key="3">
    <source>
        <dbReference type="Google" id="ProtNLM"/>
    </source>
</evidence>
<dbReference type="EMBL" id="JAPTSV010000004">
    <property type="protein sequence ID" value="KAJ1528777.1"/>
    <property type="molecule type" value="Genomic_DNA"/>
</dbReference>